<comment type="caution">
    <text evidence="3">The sequence shown here is derived from an EMBL/GenBank/DDBJ whole genome shotgun (WGS) entry which is preliminary data.</text>
</comment>
<protein>
    <submittedName>
        <fullName evidence="3">DUF3667 domain-containing protein</fullName>
    </submittedName>
</protein>
<keyword evidence="2" id="KW-1133">Transmembrane helix</keyword>
<dbReference type="Proteomes" id="UP001359886">
    <property type="component" value="Unassembled WGS sequence"/>
</dbReference>
<evidence type="ECO:0000256" key="1">
    <source>
        <dbReference type="SAM" id="MobiDB-lite"/>
    </source>
</evidence>
<evidence type="ECO:0000313" key="4">
    <source>
        <dbReference type="Proteomes" id="UP001359886"/>
    </source>
</evidence>
<feature type="transmembrane region" description="Helical" evidence="2">
    <location>
        <begin position="220"/>
        <end position="242"/>
    </location>
</feature>
<organism evidence="3 4">
    <name type="scientific">Elongatibacter sediminis</name>
    <dbReference type="NCBI Taxonomy" id="3119006"/>
    <lineage>
        <taxon>Bacteria</taxon>
        <taxon>Pseudomonadati</taxon>
        <taxon>Pseudomonadota</taxon>
        <taxon>Gammaproteobacteria</taxon>
        <taxon>Chromatiales</taxon>
        <taxon>Wenzhouxiangellaceae</taxon>
        <taxon>Elongatibacter</taxon>
    </lineage>
</organism>
<dbReference type="RefSeq" id="WP_354694413.1">
    <property type="nucleotide sequence ID" value="NZ_JAZHOG010000003.1"/>
</dbReference>
<sequence length="350" mass="39871">MTRTDPVTQEDPEGSSGYPVTTDRGLTLPARRLKGSPACLNCGTPLQGPFCHYCGQPDRHLLRFFPVLLRELLEDFIDLDSRFMRTLRPLLFHPGRLTRDYLDGRRFRYTPPLRLYIFSSMVFFILAATLAGNAIDVTMQDGDEAPDIQLQIGDYGENGEDDEPFTVDGEPWDRETNPFIVPGMPDFINDWINDEIEESPQKERQIEANPNLIVEQMFDVLPIAVFVMLPLVALLFKFWYLFARRYYVEHLIHALHNHAFLFVVFTLTLIADSLAEWLDPSDGGRVSRTASIFTMIMLAWIPLYLLISLKTVYRQGWILTGLKFSAIGLSYLVLLLSVASGVALLSFVLL</sequence>
<feature type="region of interest" description="Disordered" evidence="1">
    <location>
        <begin position="1"/>
        <end position="24"/>
    </location>
</feature>
<feature type="transmembrane region" description="Helical" evidence="2">
    <location>
        <begin position="324"/>
        <end position="349"/>
    </location>
</feature>
<evidence type="ECO:0000256" key="2">
    <source>
        <dbReference type="SAM" id="Phobius"/>
    </source>
</evidence>
<dbReference type="AlphaFoldDB" id="A0AAW9RHG4"/>
<dbReference type="EMBL" id="JAZHOG010000003">
    <property type="protein sequence ID" value="MEJ8567096.1"/>
    <property type="molecule type" value="Genomic_DNA"/>
</dbReference>
<reference evidence="3 4" key="1">
    <citation type="submission" date="2024-02" db="EMBL/GenBank/DDBJ databases">
        <title>A novel Wenzhouxiangellaceae bacterium, isolated from coastal sediments.</title>
        <authorList>
            <person name="Du Z.-J."/>
            <person name="Ye Y.-Q."/>
            <person name="Zhang X.-Y."/>
        </authorList>
    </citation>
    <scope>NUCLEOTIDE SEQUENCE [LARGE SCALE GENOMIC DNA]</scope>
    <source>
        <strain evidence="3 4">CH-27</strain>
    </source>
</reference>
<feature type="transmembrane region" description="Helical" evidence="2">
    <location>
        <begin position="115"/>
        <end position="135"/>
    </location>
</feature>
<evidence type="ECO:0000313" key="3">
    <source>
        <dbReference type="EMBL" id="MEJ8567096.1"/>
    </source>
</evidence>
<accession>A0AAW9RHG4</accession>
<keyword evidence="2" id="KW-0472">Membrane</keyword>
<feature type="transmembrane region" description="Helical" evidence="2">
    <location>
        <begin position="254"/>
        <end position="271"/>
    </location>
</feature>
<name>A0AAW9RHG4_9GAMM</name>
<keyword evidence="2" id="KW-0812">Transmembrane</keyword>
<gene>
    <name evidence="3" type="ORF">V3330_05615</name>
</gene>
<feature type="transmembrane region" description="Helical" evidence="2">
    <location>
        <begin position="291"/>
        <end position="312"/>
    </location>
</feature>
<keyword evidence="4" id="KW-1185">Reference proteome</keyword>
<dbReference type="Pfam" id="PF12412">
    <property type="entry name" value="DUF3667"/>
    <property type="match status" value="1"/>
</dbReference>
<dbReference type="InterPro" id="IPR022134">
    <property type="entry name" value="DUF3667"/>
</dbReference>
<proteinExistence type="predicted"/>